<organism evidence="1 2">
    <name type="scientific">Puccinia sorghi</name>
    <dbReference type="NCBI Taxonomy" id="27349"/>
    <lineage>
        <taxon>Eukaryota</taxon>
        <taxon>Fungi</taxon>
        <taxon>Dikarya</taxon>
        <taxon>Basidiomycota</taxon>
        <taxon>Pucciniomycotina</taxon>
        <taxon>Pucciniomycetes</taxon>
        <taxon>Pucciniales</taxon>
        <taxon>Pucciniaceae</taxon>
        <taxon>Puccinia</taxon>
    </lineage>
</organism>
<dbReference type="AlphaFoldDB" id="A0A0L6V9R2"/>
<reference evidence="1 2" key="1">
    <citation type="submission" date="2015-08" db="EMBL/GenBank/DDBJ databases">
        <title>Next Generation Sequencing and Analysis of the Genome of Puccinia sorghi L Schw, the Causal Agent of Maize Common Rust.</title>
        <authorList>
            <person name="Rochi L."/>
            <person name="Burguener G."/>
            <person name="Darino M."/>
            <person name="Turjanski A."/>
            <person name="Kreff E."/>
            <person name="Dieguez M.J."/>
            <person name="Sacco F."/>
        </authorList>
    </citation>
    <scope>NUCLEOTIDE SEQUENCE [LARGE SCALE GENOMIC DNA]</scope>
    <source>
        <strain evidence="1 2">RO10H11247</strain>
    </source>
</reference>
<dbReference type="EMBL" id="LAVV01006996">
    <property type="protein sequence ID" value="KNZ57493.1"/>
    <property type="molecule type" value="Genomic_DNA"/>
</dbReference>
<dbReference type="VEuPathDB" id="FungiDB:VP01_2143g1"/>
<evidence type="ECO:0000313" key="1">
    <source>
        <dbReference type="EMBL" id="KNZ57493.1"/>
    </source>
</evidence>
<keyword evidence="2" id="KW-1185">Reference proteome</keyword>
<proteinExistence type="predicted"/>
<comment type="caution">
    <text evidence="1">The sequence shown here is derived from an EMBL/GenBank/DDBJ whole genome shotgun (WGS) entry which is preliminary data.</text>
</comment>
<evidence type="ECO:0000313" key="2">
    <source>
        <dbReference type="Proteomes" id="UP000037035"/>
    </source>
</evidence>
<accession>A0A0L6V9R2</accession>
<dbReference type="OrthoDB" id="10516652at2759"/>
<sequence length="156" mass="17870">MEAWLEHAACQLHAGGTDPAFRNNPHSFTIPENSLDDAHVFFQAIKAIFRWIGLSTQFKTLPSQPTRPFKLEFNFPHQGKIHPKPYSKKVHMKTQKSPSKFCDFGSSAITIHTPLKKCSDLSHPRLLEKWLNQKVIYVLNGRILWSLYSPSVMVRG</sequence>
<protein>
    <submittedName>
        <fullName evidence="1">Uncharacterized protein</fullName>
    </submittedName>
</protein>
<gene>
    <name evidence="1" type="ORF">VP01_2143g1</name>
</gene>
<dbReference type="Proteomes" id="UP000037035">
    <property type="component" value="Unassembled WGS sequence"/>
</dbReference>
<name>A0A0L6V9R2_9BASI</name>